<evidence type="ECO:0000313" key="3">
    <source>
        <dbReference type="Proteomes" id="UP001154078"/>
    </source>
</evidence>
<dbReference type="OrthoDB" id="2149840at2759"/>
<dbReference type="PANTHER" id="PTHR31061:SF24">
    <property type="entry name" value="LD22376P"/>
    <property type="match status" value="1"/>
</dbReference>
<dbReference type="Proteomes" id="UP001154078">
    <property type="component" value="Chromosome 1"/>
</dbReference>
<feature type="transmembrane region" description="Helical" evidence="1">
    <location>
        <begin position="348"/>
        <end position="365"/>
    </location>
</feature>
<evidence type="ECO:0008006" key="4">
    <source>
        <dbReference type="Google" id="ProtNLM"/>
    </source>
</evidence>
<feature type="transmembrane region" description="Helical" evidence="1">
    <location>
        <begin position="245"/>
        <end position="267"/>
    </location>
</feature>
<dbReference type="PANTHER" id="PTHR31061">
    <property type="entry name" value="LD22376P"/>
    <property type="match status" value="1"/>
</dbReference>
<feature type="transmembrane region" description="Helical" evidence="1">
    <location>
        <begin position="161"/>
        <end position="186"/>
    </location>
</feature>
<keyword evidence="3" id="KW-1185">Reference proteome</keyword>
<feature type="transmembrane region" description="Helical" evidence="1">
    <location>
        <begin position="385"/>
        <end position="409"/>
    </location>
</feature>
<reference evidence="2" key="1">
    <citation type="submission" date="2021-12" db="EMBL/GenBank/DDBJ databases">
        <authorList>
            <person name="King R."/>
        </authorList>
    </citation>
    <scope>NUCLEOTIDE SEQUENCE</scope>
</reference>
<keyword evidence="1" id="KW-1133">Transmembrane helix</keyword>
<evidence type="ECO:0000313" key="2">
    <source>
        <dbReference type="EMBL" id="CAH0547298.1"/>
    </source>
</evidence>
<feature type="transmembrane region" description="Helical" evidence="1">
    <location>
        <begin position="28"/>
        <end position="49"/>
    </location>
</feature>
<name>A0A9P0F9X9_BRAAE</name>
<keyword evidence="1" id="KW-0812">Transmembrane</keyword>
<feature type="transmembrane region" description="Helical" evidence="1">
    <location>
        <begin position="122"/>
        <end position="141"/>
    </location>
</feature>
<accession>A0A9P0F9X9</accession>
<protein>
    <recommendedName>
        <fullName evidence="4">DUF5009 domain-containing protein</fullName>
    </recommendedName>
</protein>
<feature type="transmembrane region" description="Helical" evidence="1">
    <location>
        <begin position="314"/>
        <end position="336"/>
    </location>
</feature>
<evidence type="ECO:0000256" key="1">
    <source>
        <dbReference type="SAM" id="Phobius"/>
    </source>
</evidence>
<proteinExistence type="predicted"/>
<gene>
    <name evidence="2" type="ORF">MELIAE_LOCUS1319</name>
</gene>
<feature type="transmembrane region" description="Helical" evidence="1">
    <location>
        <begin position="55"/>
        <end position="79"/>
    </location>
</feature>
<feature type="transmembrane region" description="Helical" evidence="1">
    <location>
        <begin position="99"/>
        <end position="116"/>
    </location>
</feature>
<feature type="transmembrane region" description="Helical" evidence="1">
    <location>
        <begin position="279"/>
        <end position="302"/>
    </location>
</feature>
<sequence length="417" mass="47406">MRVFPSLFREEISNGNNSKKRIQSLDTFRGITILLMIFANFGAGGYYFIEHATWNGLHVADLIFPWFIWIMGALIPITLPSKLRQEKQKIITEVFFRSAKLFFLGIFIGGGGNLYNLRIMGVLQRFSISYFVVTITLMYFLETNNEDYNSGIKSVFKDILVLWRVWLIAFTILGIHCLLVFFVHAIDCPSGYFGPGGLHNYGNFTGCVGGATGYLDRSIFGCNHVYQNPTIHNVFKTDIPFDPEGLIGCLTTIFHVFIGVQAGCIYSNFKNDRNAIWKILTRWLLWAIVTGLIGGFLCGFSKDKGIIPVNKNLWSLSFVLVTSCNAFVVLSFLYFLIDHKNWWSGKPFLFAGMNAIVLYAGHELTDGHFPVRMLYNDPGGYFTRNTHFGALLSDVWGAVIWLFISYVLYRKKIFISL</sequence>
<organism evidence="2 3">
    <name type="scientific">Brassicogethes aeneus</name>
    <name type="common">Rape pollen beetle</name>
    <name type="synonym">Meligethes aeneus</name>
    <dbReference type="NCBI Taxonomy" id="1431903"/>
    <lineage>
        <taxon>Eukaryota</taxon>
        <taxon>Metazoa</taxon>
        <taxon>Ecdysozoa</taxon>
        <taxon>Arthropoda</taxon>
        <taxon>Hexapoda</taxon>
        <taxon>Insecta</taxon>
        <taxon>Pterygota</taxon>
        <taxon>Neoptera</taxon>
        <taxon>Endopterygota</taxon>
        <taxon>Coleoptera</taxon>
        <taxon>Polyphaga</taxon>
        <taxon>Cucujiformia</taxon>
        <taxon>Nitidulidae</taxon>
        <taxon>Meligethinae</taxon>
        <taxon>Brassicogethes</taxon>
    </lineage>
</organism>
<keyword evidence="1" id="KW-0472">Membrane</keyword>
<dbReference type="EMBL" id="OV121132">
    <property type="protein sequence ID" value="CAH0547298.1"/>
    <property type="molecule type" value="Genomic_DNA"/>
</dbReference>
<dbReference type="AlphaFoldDB" id="A0A9P0F9X9"/>